<accession>A0A921ZE57</accession>
<dbReference type="Proteomes" id="UP000791440">
    <property type="component" value="Unassembled WGS sequence"/>
</dbReference>
<evidence type="ECO:0000313" key="3">
    <source>
        <dbReference type="Proteomes" id="UP000791440"/>
    </source>
</evidence>
<dbReference type="EMBL" id="JH668501">
    <property type="protein sequence ID" value="KAG6455910.1"/>
    <property type="molecule type" value="Genomic_DNA"/>
</dbReference>
<gene>
    <name evidence="2" type="ORF">O3G_MSEX009455</name>
</gene>
<feature type="transmembrane region" description="Helical" evidence="1">
    <location>
        <begin position="111"/>
        <end position="133"/>
    </location>
</feature>
<evidence type="ECO:0000256" key="1">
    <source>
        <dbReference type="SAM" id="Phobius"/>
    </source>
</evidence>
<comment type="caution">
    <text evidence="2">The sequence shown here is derived from an EMBL/GenBank/DDBJ whole genome shotgun (WGS) entry which is preliminary data.</text>
</comment>
<name>A0A921ZE57_MANSE</name>
<dbReference type="OrthoDB" id="7328030at2759"/>
<feature type="transmembrane region" description="Helical" evidence="1">
    <location>
        <begin position="140"/>
        <end position="162"/>
    </location>
</feature>
<keyword evidence="1" id="KW-1133">Transmembrane helix</keyword>
<protein>
    <submittedName>
        <fullName evidence="2">Uncharacterized protein</fullName>
    </submittedName>
</protein>
<keyword evidence="1" id="KW-0812">Transmembrane</keyword>
<proteinExistence type="predicted"/>
<reference evidence="2" key="1">
    <citation type="journal article" date="2016" name="Insect Biochem. Mol. Biol.">
        <title>Multifaceted biological insights from a draft genome sequence of the tobacco hornworm moth, Manduca sexta.</title>
        <authorList>
            <person name="Kanost M.R."/>
            <person name="Arrese E.L."/>
            <person name="Cao X."/>
            <person name="Chen Y.R."/>
            <person name="Chellapilla S."/>
            <person name="Goldsmith M.R."/>
            <person name="Grosse-Wilde E."/>
            <person name="Heckel D.G."/>
            <person name="Herndon N."/>
            <person name="Jiang H."/>
            <person name="Papanicolaou A."/>
            <person name="Qu J."/>
            <person name="Soulages J.L."/>
            <person name="Vogel H."/>
            <person name="Walters J."/>
            <person name="Waterhouse R.M."/>
            <person name="Ahn S.J."/>
            <person name="Almeida F.C."/>
            <person name="An C."/>
            <person name="Aqrawi P."/>
            <person name="Bretschneider A."/>
            <person name="Bryant W.B."/>
            <person name="Bucks S."/>
            <person name="Chao H."/>
            <person name="Chevignon G."/>
            <person name="Christen J.M."/>
            <person name="Clarke D.F."/>
            <person name="Dittmer N.T."/>
            <person name="Ferguson L.C.F."/>
            <person name="Garavelou S."/>
            <person name="Gordon K.H.J."/>
            <person name="Gunaratna R.T."/>
            <person name="Han Y."/>
            <person name="Hauser F."/>
            <person name="He Y."/>
            <person name="Heidel-Fischer H."/>
            <person name="Hirsh A."/>
            <person name="Hu Y."/>
            <person name="Jiang H."/>
            <person name="Kalra D."/>
            <person name="Klinner C."/>
            <person name="Konig C."/>
            <person name="Kovar C."/>
            <person name="Kroll A.R."/>
            <person name="Kuwar S.S."/>
            <person name="Lee S.L."/>
            <person name="Lehman R."/>
            <person name="Li K."/>
            <person name="Li Z."/>
            <person name="Liang H."/>
            <person name="Lovelace S."/>
            <person name="Lu Z."/>
            <person name="Mansfield J.H."/>
            <person name="McCulloch K.J."/>
            <person name="Mathew T."/>
            <person name="Morton B."/>
            <person name="Muzny D.M."/>
            <person name="Neunemann D."/>
            <person name="Ongeri F."/>
            <person name="Pauchet Y."/>
            <person name="Pu L.L."/>
            <person name="Pyrousis I."/>
            <person name="Rao X.J."/>
            <person name="Redding A."/>
            <person name="Roesel C."/>
            <person name="Sanchez-Gracia A."/>
            <person name="Schaack S."/>
            <person name="Shukla A."/>
            <person name="Tetreau G."/>
            <person name="Wang Y."/>
            <person name="Xiong G.H."/>
            <person name="Traut W."/>
            <person name="Walsh T.K."/>
            <person name="Worley K.C."/>
            <person name="Wu D."/>
            <person name="Wu W."/>
            <person name="Wu Y.Q."/>
            <person name="Zhang X."/>
            <person name="Zou Z."/>
            <person name="Zucker H."/>
            <person name="Briscoe A.D."/>
            <person name="Burmester T."/>
            <person name="Clem R.J."/>
            <person name="Feyereisen R."/>
            <person name="Grimmelikhuijzen C.J.P."/>
            <person name="Hamodrakas S.J."/>
            <person name="Hansson B.S."/>
            <person name="Huguet E."/>
            <person name="Jermiin L.S."/>
            <person name="Lan Q."/>
            <person name="Lehman H.K."/>
            <person name="Lorenzen M."/>
            <person name="Merzendorfer H."/>
            <person name="Michalopoulos I."/>
            <person name="Morton D.B."/>
            <person name="Muthukrishnan S."/>
            <person name="Oakeshott J.G."/>
            <person name="Palmer W."/>
            <person name="Park Y."/>
            <person name="Passarelli A.L."/>
            <person name="Rozas J."/>
            <person name="Schwartz L.M."/>
            <person name="Smith W."/>
            <person name="Southgate A."/>
            <person name="Vilcinskas A."/>
            <person name="Vogt R."/>
            <person name="Wang P."/>
            <person name="Werren J."/>
            <person name="Yu X.Q."/>
            <person name="Zhou J.J."/>
            <person name="Brown S.J."/>
            <person name="Scherer S.E."/>
            <person name="Richards S."/>
            <person name="Blissard G.W."/>
        </authorList>
    </citation>
    <scope>NUCLEOTIDE SEQUENCE</scope>
</reference>
<keyword evidence="3" id="KW-1185">Reference proteome</keyword>
<reference evidence="2" key="2">
    <citation type="submission" date="2020-12" db="EMBL/GenBank/DDBJ databases">
        <authorList>
            <person name="Kanost M."/>
        </authorList>
    </citation>
    <scope>NUCLEOTIDE SEQUENCE</scope>
</reference>
<evidence type="ECO:0000313" key="2">
    <source>
        <dbReference type="EMBL" id="KAG6455910.1"/>
    </source>
</evidence>
<organism evidence="2 3">
    <name type="scientific">Manduca sexta</name>
    <name type="common">Tobacco hawkmoth</name>
    <name type="synonym">Tobacco hornworm</name>
    <dbReference type="NCBI Taxonomy" id="7130"/>
    <lineage>
        <taxon>Eukaryota</taxon>
        <taxon>Metazoa</taxon>
        <taxon>Ecdysozoa</taxon>
        <taxon>Arthropoda</taxon>
        <taxon>Hexapoda</taxon>
        <taxon>Insecta</taxon>
        <taxon>Pterygota</taxon>
        <taxon>Neoptera</taxon>
        <taxon>Endopterygota</taxon>
        <taxon>Lepidoptera</taxon>
        <taxon>Glossata</taxon>
        <taxon>Ditrysia</taxon>
        <taxon>Bombycoidea</taxon>
        <taxon>Sphingidae</taxon>
        <taxon>Sphinginae</taxon>
        <taxon>Sphingini</taxon>
        <taxon>Manduca</taxon>
    </lineage>
</organism>
<keyword evidence="1" id="KW-0472">Membrane</keyword>
<feature type="transmembrane region" description="Helical" evidence="1">
    <location>
        <begin position="74"/>
        <end position="99"/>
    </location>
</feature>
<dbReference type="AlphaFoldDB" id="A0A921ZE57"/>
<sequence length="185" mass="21636">MCIIKINLPNIESFLLLYSLKCGCIVILAWTFLRSLFCLLFFIVAILEVFTSHRLPVGTLLIQKKETITEDNALTVYVTFVALVIGEAFLFGHTYYLIVGLYCEQSRLLEPYLICRFVSWLTEIICIFVLCLIHKLLIGWYLGMLMFIILEIYFFIVVYSYYVNLADYERTECRKSRVRPCDTCP</sequence>